<dbReference type="Gene3D" id="3.40.50.150">
    <property type="entry name" value="Vaccinia Virus protein VP39"/>
    <property type="match status" value="1"/>
</dbReference>
<keyword evidence="2" id="KW-1185">Reference proteome</keyword>
<protein>
    <submittedName>
        <fullName evidence="1">Class I SAM-dependent methyltransferase</fullName>
    </submittedName>
</protein>
<evidence type="ECO:0000313" key="1">
    <source>
        <dbReference type="EMBL" id="MCW3475359.1"/>
    </source>
</evidence>
<comment type="caution">
    <text evidence="1">The sequence shown here is derived from an EMBL/GenBank/DDBJ whole genome shotgun (WGS) entry which is preliminary data.</text>
</comment>
<dbReference type="AlphaFoldDB" id="A0AA41YL15"/>
<dbReference type="Proteomes" id="UP001165679">
    <property type="component" value="Unassembled WGS sequence"/>
</dbReference>
<dbReference type="GO" id="GO:0008168">
    <property type="term" value="F:methyltransferase activity"/>
    <property type="evidence" value="ECO:0007669"/>
    <property type="project" value="UniProtKB-KW"/>
</dbReference>
<dbReference type="EMBL" id="JAPDNT010000008">
    <property type="protein sequence ID" value="MCW3475359.1"/>
    <property type="molecule type" value="Genomic_DNA"/>
</dbReference>
<dbReference type="RefSeq" id="WP_264714074.1">
    <property type="nucleotide sequence ID" value="NZ_JAPDNT010000008.1"/>
</dbReference>
<organism evidence="1 2">
    <name type="scientific">Limobrevibacterium gyesilva</name>
    <dbReference type="NCBI Taxonomy" id="2991712"/>
    <lineage>
        <taxon>Bacteria</taxon>
        <taxon>Pseudomonadati</taxon>
        <taxon>Pseudomonadota</taxon>
        <taxon>Alphaproteobacteria</taxon>
        <taxon>Acetobacterales</taxon>
        <taxon>Acetobacteraceae</taxon>
        <taxon>Limobrevibacterium</taxon>
    </lineage>
</organism>
<name>A0AA41YL15_9PROT</name>
<sequence length="319" mass="34989">MSFDLTTRETVFDAQAARGSRVPWWVKIGAKMVLSRVLPSYAWRRRLGIGVHSYWAATIGHRDEIRRAIALHTALTGRGPEAMLELGPGDSLANALYAAAEGVRTIWLVDAGDFATADMAVYERIVRLIEADCPDFAARVDLSSRAAMLASLGARYLTGGTGDLGRIPAGSIDLIVSYMVLEHVGRGTFDRLLAETRRILAPDGLAYHFVDLMDHLGGRLNNLRFPDALWEHPAMAGSGFYTNRLRCTEILARAREAGLEASVPFLSRWPVLPTPRGALHRQFAGFSDAELRIAYFGLLLRRPLSDRTVSGLAVSEPAC</sequence>
<proteinExistence type="predicted"/>
<evidence type="ECO:0000313" key="2">
    <source>
        <dbReference type="Proteomes" id="UP001165679"/>
    </source>
</evidence>
<reference evidence="1" key="1">
    <citation type="submission" date="2022-09" db="EMBL/GenBank/DDBJ databases">
        <title>Rhodovastum sp. nov. RN2-1 isolated from soil in Seongnam, South Korea.</title>
        <authorList>
            <person name="Le N.T."/>
        </authorList>
    </citation>
    <scope>NUCLEOTIDE SEQUENCE</scope>
    <source>
        <strain evidence="1">RN2-1</strain>
    </source>
</reference>
<accession>A0AA41YL15</accession>
<dbReference type="GO" id="GO:0032259">
    <property type="term" value="P:methylation"/>
    <property type="evidence" value="ECO:0007669"/>
    <property type="project" value="UniProtKB-KW"/>
</dbReference>
<reference evidence="1" key="2">
    <citation type="submission" date="2022-10" db="EMBL/GenBank/DDBJ databases">
        <authorList>
            <person name="Trinh H.N."/>
        </authorList>
    </citation>
    <scope>NUCLEOTIDE SEQUENCE</scope>
    <source>
        <strain evidence="1">RN2-1</strain>
    </source>
</reference>
<keyword evidence="1" id="KW-0489">Methyltransferase</keyword>
<gene>
    <name evidence="1" type="ORF">OL599_12320</name>
</gene>
<dbReference type="Pfam" id="PF13489">
    <property type="entry name" value="Methyltransf_23"/>
    <property type="match status" value="1"/>
</dbReference>
<dbReference type="InterPro" id="IPR029063">
    <property type="entry name" value="SAM-dependent_MTases_sf"/>
</dbReference>
<keyword evidence="1" id="KW-0808">Transferase</keyword>
<dbReference type="SUPFAM" id="SSF53335">
    <property type="entry name" value="S-adenosyl-L-methionine-dependent methyltransferases"/>
    <property type="match status" value="1"/>
</dbReference>